<evidence type="ECO:0000256" key="7">
    <source>
        <dbReference type="ARBA" id="ARBA00022692"/>
    </source>
</evidence>
<dbReference type="InterPro" id="IPR012902">
    <property type="entry name" value="N_methyl_site"/>
</dbReference>
<dbReference type="InterPro" id="IPR045584">
    <property type="entry name" value="Pilin-like"/>
</dbReference>
<dbReference type="Pfam" id="PF07963">
    <property type="entry name" value="N_methyl"/>
    <property type="match status" value="1"/>
</dbReference>
<proteinExistence type="inferred from homology"/>
<comment type="similarity">
    <text evidence="2">Belongs to the GSP G family.</text>
</comment>
<keyword evidence="4" id="KW-1003">Cell membrane</keyword>
<dbReference type="InterPro" id="IPR010054">
    <property type="entry name" value="Type2_sec_GspG"/>
</dbReference>
<keyword evidence="5" id="KW-0488">Methylation</keyword>
<evidence type="ECO:0000256" key="2">
    <source>
        <dbReference type="ARBA" id="ARBA00009984"/>
    </source>
</evidence>
<dbReference type="Pfam" id="PF08334">
    <property type="entry name" value="T2SSG"/>
    <property type="match status" value="1"/>
</dbReference>
<evidence type="ECO:0000313" key="12">
    <source>
        <dbReference type="EMBL" id="MCQ8186499.1"/>
    </source>
</evidence>
<gene>
    <name evidence="12" type="primary">gspG</name>
    <name evidence="12" type="ORF">NOG11_14040</name>
</gene>
<evidence type="ECO:0000256" key="8">
    <source>
        <dbReference type="ARBA" id="ARBA00022989"/>
    </source>
</evidence>
<keyword evidence="9 10" id="KW-0472">Membrane</keyword>
<dbReference type="GO" id="GO:0015628">
    <property type="term" value="P:protein secretion by the type II secretion system"/>
    <property type="evidence" value="ECO:0007669"/>
    <property type="project" value="InterPro"/>
</dbReference>
<name>A0A9X2LB76_9PROT</name>
<dbReference type="RefSeq" id="WP_256620424.1">
    <property type="nucleotide sequence ID" value="NZ_JANIBC010000020.1"/>
</dbReference>
<keyword evidence="8 10" id="KW-1133">Transmembrane helix</keyword>
<dbReference type="PRINTS" id="PR00813">
    <property type="entry name" value="BCTERIALGSPG"/>
</dbReference>
<dbReference type="PROSITE" id="PS00409">
    <property type="entry name" value="PROKAR_NTER_METHYL"/>
    <property type="match status" value="1"/>
</dbReference>
<feature type="transmembrane region" description="Helical" evidence="10">
    <location>
        <begin position="12"/>
        <end position="34"/>
    </location>
</feature>
<dbReference type="Gene3D" id="3.30.700.10">
    <property type="entry name" value="Glycoprotein, Type 4 Pilin"/>
    <property type="match status" value="1"/>
</dbReference>
<evidence type="ECO:0000256" key="4">
    <source>
        <dbReference type="ARBA" id="ARBA00022475"/>
    </source>
</evidence>
<dbReference type="NCBIfam" id="TIGR01710">
    <property type="entry name" value="typeII_sec_gspG"/>
    <property type="match status" value="1"/>
</dbReference>
<evidence type="ECO:0000256" key="3">
    <source>
        <dbReference type="ARBA" id="ARBA00020042"/>
    </source>
</evidence>
<reference evidence="12" key="1">
    <citation type="submission" date="2022-07" db="EMBL/GenBank/DDBJ databases">
        <title>Parvularcula maris sp. nov., an algicidal bacterium isolated from seawater.</title>
        <authorList>
            <person name="Li F."/>
        </authorList>
    </citation>
    <scope>NUCLEOTIDE SEQUENCE</scope>
    <source>
        <strain evidence="12">BGMRC 0090</strain>
    </source>
</reference>
<evidence type="ECO:0000256" key="6">
    <source>
        <dbReference type="ARBA" id="ARBA00022519"/>
    </source>
</evidence>
<comment type="subcellular location">
    <subcellularLocation>
        <location evidence="1">Cell inner membrane</location>
        <topology evidence="1">Single-pass membrane protein</topology>
    </subcellularLocation>
</comment>
<evidence type="ECO:0000259" key="11">
    <source>
        <dbReference type="Pfam" id="PF08334"/>
    </source>
</evidence>
<protein>
    <recommendedName>
        <fullName evidence="3">Type II secretion system core protein G</fullName>
    </recommendedName>
</protein>
<dbReference type="GO" id="GO:0015627">
    <property type="term" value="C:type II protein secretion system complex"/>
    <property type="evidence" value="ECO:0007669"/>
    <property type="project" value="InterPro"/>
</dbReference>
<dbReference type="Proteomes" id="UP001142610">
    <property type="component" value="Unassembled WGS sequence"/>
</dbReference>
<dbReference type="SUPFAM" id="SSF54523">
    <property type="entry name" value="Pili subunits"/>
    <property type="match status" value="1"/>
</dbReference>
<dbReference type="InterPro" id="IPR013545">
    <property type="entry name" value="T2SS_protein-GspG_C"/>
</dbReference>
<evidence type="ECO:0000256" key="9">
    <source>
        <dbReference type="ARBA" id="ARBA00023136"/>
    </source>
</evidence>
<sequence>MTYQDERSRRQGGFTLVELLVVLVILALLASLIAPRVTGYLGKARSGTARTQIEQLSTALELYNVDMGRYPTEQEGLEALVKAPAGGAQGWDGPYLGKAELPLDPWKREYRYRTSSTGIPYDIYTLGSDDAEGGEGDAADVRYSTLRTE</sequence>
<keyword evidence="7 10" id="KW-0812">Transmembrane</keyword>
<dbReference type="PANTHER" id="PTHR30093:SF45">
    <property type="entry name" value="TYPE II SECRETION SYSTEM CORE PROTEIN G"/>
    <property type="match status" value="1"/>
</dbReference>
<accession>A0A9X2LB76</accession>
<keyword evidence="6" id="KW-0997">Cell inner membrane</keyword>
<dbReference type="EMBL" id="JANIBC010000020">
    <property type="protein sequence ID" value="MCQ8186499.1"/>
    <property type="molecule type" value="Genomic_DNA"/>
</dbReference>
<dbReference type="AlphaFoldDB" id="A0A9X2LB76"/>
<keyword evidence="13" id="KW-1185">Reference proteome</keyword>
<evidence type="ECO:0000256" key="10">
    <source>
        <dbReference type="SAM" id="Phobius"/>
    </source>
</evidence>
<dbReference type="GO" id="GO:0005886">
    <property type="term" value="C:plasma membrane"/>
    <property type="evidence" value="ECO:0007669"/>
    <property type="project" value="UniProtKB-SubCell"/>
</dbReference>
<dbReference type="PANTHER" id="PTHR30093">
    <property type="entry name" value="GENERAL SECRETION PATHWAY PROTEIN G"/>
    <property type="match status" value="1"/>
</dbReference>
<dbReference type="InterPro" id="IPR000983">
    <property type="entry name" value="Bac_GSPG_pilin"/>
</dbReference>
<organism evidence="12 13">
    <name type="scientific">Parvularcula maris</name>
    <dbReference type="NCBI Taxonomy" id="2965077"/>
    <lineage>
        <taxon>Bacteria</taxon>
        <taxon>Pseudomonadati</taxon>
        <taxon>Pseudomonadota</taxon>
        <taxon>Alphaproteobacteria</taxon>
        <taxon>Parvularculales</taxon>
        <taxon>Parvularculaceae</taxon>
        <taxon>Parvularcula</taxon>
    </lineage>
</organism>
<evidence type="ECO:0000256" key="5">
    <source>
        <dbReference type="ARBA" id="ARBA00022481"/>
    </source>
</evidence>
<evidence type="ECO:0000256" key="1">
    <source>
        <dbReference type="ARBA" id="ARBA00004377"/>
    </source>
</evidence>
<comment type="caution">
    <text evidence="12">The sequence shown here is derived from an EMBL/GenBank/DDBJ whole genome shotgun (WGS) entry which is preliminary data.</text>
</comment>
<dbReference type="NCBIfam" id="TIGR02532">
    <property type="entry name" value="IV_pilin_GFxxxE"/>
    <property type="match status" value="1"/>
</dbReference>
<feature type="domain" description="Type II secretion system protein GspG C-terminal" evidence="11">
    <location>
        <begin position="36"/>
        <end position="142"/>
    </location>
</feature>
<evidence type="ECO:0000313" key="13">
    <source>
        <dbReference type="Proteomes" id="UP001142610"/>
    </source>
</evidence>